<evidence type="ECO:0000259" key="2">
    <source>
        <dbReference type="Pfam" id="PF21294"/>
    </source>
</evidence>
<dbReference type="InterPro" id="IPR048958">
    <property type="entry name" value="Polysacc_lyase_14"/>
</dbReference>
<evidence type="ECO:0000313" key="4">
    <source>
        <dbReference type="Proteomes" id="UP001209540"/>
    </source>
</evidence>
<organism evidence="3 4">
    <name type="scientific">Phascolomyces articulosus</name>
    <dbReference type="NCBI Taxonomy" id="60185"/>
    <lineage>
        <taxon>Eukaryota</taxon>
        <taxon>Fungi</taxon>
        <taxon>Fungi incertae sedis</taxon>
        <taxon>Mucoromycota</taxon>
        <taxon>Mucoromycotina</taxon>
        <taxon>Mucoromycetes</taxon>
        <taxon>Mucorales</taxon>
        <taxon>Lichtheimiaceae</taxon>
        <taxon>Phascolomyces</taxon>
    </lineage>
</organism>
<dbReference type="PANTHER" id="PTHR40124:SF1">
    <property type="entry name" value="DISAGGREGATASE RELATED REPEAT PROTEIN"/>
    <property type="match status" value="1"/>
</dbReference>
<reference evidence="3" key="1">
    <citation type="journal article" date="2022" name="IScience">
        <title>Evolution of zygomycete secretomes and the origins of terrestrial fungal ecologies.</title>
        <authorList>
            <person name="Chang Y."/>
            <person name="Wang Y."/>
            <person name="Mondo S."/>
            <person name="Ahrendt S."/>
            <person name="Andreopoulos W."/>
            <person name="Barry K."/>
            <person name="Beard J."/>
            <person name="Benny G.L."/>
            <person name="Blankenship S."/>
            <person name="Bonito G."/>
            <person name="Cuomo C."/>
            <person name="Desiro A."/>
            <person name="Gervers K.A."/>
            <person name="Hundley H."/>
            <person name="Kuo A."/>
            <person name="LaButti K."/>
            <person name="Lang B.F."/>
            <person name="Lipzen A."/>
            <person name="O'Donnell K."/>
            <person name="Pangilinan J."/>
            <person name="Reynolds N."/>
            <person name="Sandor L."/>
            <person name="Smith M.E."/>
            <person name="Tsang A."/>
            <person name="Grigoriev I.V."/>
            <person name="Stajich J.E."/>
            <person name="Spatafora J.W."/>
        </authorList>
    </citation>
    <scope>NUCLEOTIDE SEQUENCE</scope>
    <source>
        <strain evidence="3">RSA 2281</strain>
    </source>
</reference>
<evidence type="ECO:0000256" key="1">
    <source>
        <dbReference type="SAM" id="SignalP"/>
    </source>
</evidence>
<dbReference type="Pfam" id="PF21294">
    <property type="entry name" value="Polysacc_lyase_14"/>
    <property type="match status" value="1"/>
</dbReference>
<feature type="domain" description="Polysaccharide lyase 14" evidence="2">
    <location>
        <begin position="103"/>
        <end position="313"/>
    </location>
</feature>
<reference evidence="3" key="2">
    <citation type="submission" date="2023-02" db="EMBL/GenBank/DDBJ databases">
        <authorList>
            <consortium name="DOE Joint Genome Institute"/>
            <person name="Mondo S.J."/>
            <person name="Chang Y."/>
            <person name="Wang Y."/>
            <person name="Ahrendt S."/>
            <person name="Andreopoulos W."/>
            <person name="Barry K."/>
            <person name="Beard J."/>
            <person name="Benny G.L."/>
            <person name="Blankenship S."/>
            <person name="Bonito G."/>
            <person name="Cuomo C."/>
            <person name="Desiro A."/>
            <person name="Gervers K.A."/>
            <person name="Hundley H."/>
            <person name="Kuo A."/>
            <person name="LaButti K."/>
            <person name="Lang B.F."/>
            <person name="Lipzen A."/>
            <person name="O'Donnell K."/>
            <person name="Pangilinan J."/>
            <person name="Reynolds N."/>
            <person name="Sandor L."/>
            <person name="Smith M.W."/>
            <person name="Tsang A."/>
            <person name="Grigoriev I.V."/>
            <person name="Stajich J.E."/>
            <person name="Spatafora J.W."/>
        </authorList>
    </citation>
    <scope>NUCLEOTIDE SEQUENCE</scope>
    <source>
        <strain evidence="3">RSA 2281</strain>
    </source>
</reference>
<feature type="signal peptide" evidence="1">
    <location>
        <begin position="1"/>
        <end position="26"/>
    </location>
</feature>
<proteinExistence type="predicted"/>
<evidence type="ECO:0000313" key="3">
    <source>
        <dbReference type="EMBL" id="KAI9256651.1"/>
    </source>
</evidence>
<dbReference type="Proteomes" id="UP001209540">
    <property type="component" value="Unassembled WGS sequence"/>
</dbReference>
<accession>A0AAD5JW23</accession>
<name>A0AAD5JW23_9FUNG</name>
<dbReference type="EMBL" id="JAIXMP010000021">
    <property type="protein sequence ID" value="KAI9256651.1"/>
    <property type="molecule type" value="Genomic_DNA"/>
</dbReference>
<dbReference type="AlphaFoldDB" id="A0AAD5JW23"/>
<dbReference type="Gene3D" id="2.60.120.200">
    <property type="match status" value="1"/>
</dbReference>
<sequence>MNLIHRLLLLLFLIVFIITTSQYVMASTTYSVKQVWTFKNWNNYINDTSDDTSAWRKAWGIPPNSTEGWIWPSGRGTDYNNHRVVDDPAVIIPIGEEESRGVEKVLQITYPKGSINPKGTLGPQGGIGFYAEPIVLHEQAKFAIFEYQVYFPKDFDFVLGGKLPGLYGGRPAEICSGGVHTDICFSTRTMWRREGDGELYAYVPEDQQRNDLCEQQGVFCDATYGYSLGRGAWTFKTGEWIKVKQSLYLNQPGKTNGKIKLSVDGKKVYALKDLLFVSENADPALRIAFHTFFGGSKIEWAATKDEYTYFKDISLKIYY</sequence>
<keyword evidence="4" id="KW-1185">Reference proteome</keyword>
<dbReference type="PANTHER" id="PTHR40124">
    <property type="match status" value="1"/>
</dbReference>
<keyword evidence="1" id="KW-0732">Signal</keyword>
<protein>
    <recommendedName>
        <fullName evidence="2">Polysaccharide lyase 14 domain-containing protein</fullName>
    </recommendedName>
</protein>
<feature type="chain" id="PRO_5042053577" description="Polysaccharide lyase 14 domain-containing protein" evidence="1">
    <location>
        <begin position="27"/>
        <end position="319"/>
    </location>
</feature>
<comment type="caution">
    <text evidence="3">The sequence shown here is derived from an EMBL/GenBank/DDBJ whole genome shotgun (WGS) entry which is preliminary data.</text>
</comment>
<gene>
    <name evidence="3" type="ORF">BDA99DRAFT_516986</name>
</gene>